<sequence>MKSKNLNEMSSEALLKQEKTVKVVTGTLAGMLLLLLVMGIVMAFEKGFNAFIIMPFGLLPIVFLNLNHLKEIKKELDARKDVL</sequence>
<name>A0A418MB25_9BACT</name>
<evidence type="ECO:0000256" key="1">
    <source>
        <dbReference type="SAM" id="Phobius"/>
    </source>
</evidence>
<evidence type="ECO:0000313" key="3">
    <source>
        <dbReference type="Proteomes" id="UP000283523"/>
    </source>
</evidence>
<dbReference type="RefSeq" id="WP_119667791.1">
    <property type="nucleotide sequence ID" value="NZ_QXED01000003.1"/>
</dbReference>
<accession>A0A418MB25</accession>
<proteinExistence type="predicted"/>
<feature type="transmembrane region" description="Helical" evidence="1">
    <location>
        <begin position="50"/>
        <end position="69"/>
    </location>
</feature>
<keyword evidence="1" id="KW-1133">Transmembrane helix</keyword>
<protein>
    <submittedName>
        <fullName evidence="2">Redox-active disulfide protein 2</fullName>
    </submittedName>
</protein>
<gene>
    <name evidence="2" type="ORF">DYU11_11355</name>
</gene>
<keyword evidence="3" id="KW-1185">Reference proteome</keyword>
<dbReference type="OrthoDB" id="712820at2"/>
<organism evidence="2 3">
    <name type="scientific">Fibrisoma montanum</name>
    <dbReference type="NCBI Taxonomy" id="2305895"/>
    <lineage>
        <taxon>Bacteria</taxon>
        <taxon>Pseudomonadati</taxon>
        <taxon>Bacteroidota</taxon>
        <taxon>Cytophagia</taxon>
        <taxon>Cytophagales</taxon>
        <taxon>Spirosomataceae</taxon>
        <taxon>Fibrisoma</taxon>
    </lineage>
</organism>
<keyword evidence="1" id="KW-0472">Membrane</keyword>
<keyword evidence="1" id="KW-0812">Transmembrane</keyword>
<dbReference type="AlphaFoldDB" id="A0A418MB25"/>
<reference evidence="2 3" key="1">
    <citation type="submission" date="2018-08" db="EMBL/GenBank/DDBJ databases">
        <title>Fibrisoma montanum sp. nov., isolated from Danxia mountain soil.</title>
        <authorList>
            <person name="Huang Y."/>
        </authorList>
    </citation>
    <scope>NUCLEOTIDE SEQUENCE [LARGE SCALE GENOMIC DNA]</scope>
    <source>
        <strain evidence="2 3">HYT19</strain>
    </source>
</reference>
<comment type="caution">
    <text evidence="2">The sequence shown here is derived from an EMBL/GenBank/DDBJ whole genome shotgun (WGS) entry which is preliminary data.</text>
</comment>
<dbReference type="EMBL" id="QXED01000003">
    <property type="protein sequence ID" value="RIV23575.1"/>
    <property type="molecule type" value="Genomic_DNA"/>
</dbReference>
<feature type="transmembrane region" description="Helical" evidence="1">
    <location>
        <begin position="21"/>
        <end position="44"/>
    </location>
</feature>
<evidence type="ECO:0000313" key="2">
    <source>
        <dbReference type="EMBL" id="RIV23575.1"/>
    </source>
</evidence>
<dbReference type="Proteomes" id="UP000283523">
    <property type="component" value="Unassembled WGS sequence"/>
</dbReference>